<dbReference type="RefSeq" id="YP_009505714.1">
    <property type="nucleotide sequence ID" value="NC_038338.1"/>
</dbReference>
<organism evidence="3 4">
    <name type="scientific">Torque teno virus 11</name>
    <dbReference type="NCBI Taxonomy" id="687350"/>
    <lineage>
        <taxon>Viruses</taxon>
        <taxon>Monodnaviria</taxon>
        <taxon>Shotokuvirae</taxon>
        <taxon>Commensaviricota</taxon>
        <taxon>Cardeaviricetes</taxon>
        <taxon>Sanitavirales</taxon>
        <taxon>Anelloviridae</taxon>
        <taxon>Alphatorquevirus</taxon>
        <taxon>Alphatorquevirus homin9</taxon>
    </lineage>
</organism>
<feature type="region of interest" description="Disordered" evidence="1">
    <location>
        <begin position="84"/>
        <end position="154"/>
    </location>
</feature>
<dbReference type="EMBL" id="AF345524">
    <property type="protein sequence ID" value="AAK11703.1"/>
    <property type="molecule type" value="Genomic_DNA"/>
</dbReference>
<accession>Q99AR0</accession>
<evidence type="ECO:0000313" key="3">
    <source>
        <dbReference type="EMBL" id="AAK11703.1"/>
    </source>
</evidence>
<dbReference type="InterPro" id="IPR004118">
    <property type="entry name" value="HEV_TT_vir_Orf2/Gyrovir_Vp2_N"/>
</dbReference>
<name>Q99AR0_9VIRU</name>
<sequence>MGKCLKKNMFLGKIYRQKRALSLHSVRASKKKPPTAMSHWSRPVHHATGIEHLWYQSVINSHSACCGCGDPVRHFTNLAERYGFAPTPRAPPVAPTPTIRRARPLPVAPEPRALPWHGDGGEERGTGGGDGASPEADFADDGLDDLVAALDEER</sequence>
<dbReference type="Pfam" id="PF02957">
    <property type="entry name" value="TT_ORF2-like"/>
    <property type="match status" value="1"/>
</dbReference>
<evidence type="ECO:0000313" key="4">
    <source>
        <dbReference type="Proteomes" id="UP000232560"/>
    </source>
</evidence>
<feature type="compositionally biased region" description="Acidic residues" evidence="1">
    <location>
        <begin position="137"/>
        <end position="154"/>
    </location>
</feature>
<dbReference type="OrthoDB" id="27758at10239"/>
<dbReference type="KEGG" id="vg:37616617"/>
<feature type="domain" description="Hepatitis TT virus Orf2/Gyrovirus Vp2 N-terminal" evidence="2">
    <location>
        <begin position="49"/>
        <end position="98"/>
    </location>
</feature>
<dbReference type="Proteomes" id="UP000232560">
    <property type="component" value="Segment"/>
</dbReference>
<proteinExistence type="predicted"/>
<protein>
    <submittedName>
        <fullName evidence="3">Orf2</fullName>
    </submittedName>
</protein>
<evidence type="ECO:0000259" key="2">
    <source>
        <dbReference type="Pfam" id="PF02957"/>
    </source>
</evidence>
<reference evidence="3 4" key="1">
    <citation type="journal article" date="2002" name="J. Med. Virol.">
        <title>Novel variants related to TT virus distributed widely in China.</title>
        <authorList>
            <person name="Luo K."/>
            <person name="He H."/>
            <person name="Liu Z."/>
            <person name="Liu D."/>
            <person name="Xiao H."/>
            <person name="Jiang X."/>
            <person name="Liang W."/>
            <person name="Zhang L."/>
        </authorList>
    </citation>
    <scope>NUCLEOTIDE SEQUENCE [LARGE SCALE GENOMIC DNA]</scope>
    <source>
        <strain evidence="3">TCHN-D1</strain>
    </source>
</reference>
<dbReference type="GeneID" id="37616617"/>
<evidence type="ECO:0000256" key="1">
    <source>
        <dbReference type="SAM" id="MobiDB-lite"/>
    </source>
</evidence>